<keyword evidence="1" id="KW-0812">Transmembrane</keyword>
<dbReference type="AlphaFoldDB" id="A0A8J2L325"/>
<name>A0A8J2L325_9HEXA</name>
<evidence type="ECO:0000313" key="3">
    <source>
        <dbReference type="Proteomes" id="UP000708208"/>
    </source>
</evidence>
<evidence type="ECO:0000313" key="2">
    <source>
        <dbReference type="EMBL" id="CAG7827867.1"/>
    </source>
</evidence>
<feature type="transmembrane region" description="Helical" evidence="1">
    <location>
        <begin position="147"/>
        <end position="171"/>
    </location>
</feature>
<proteinExistence type="predicted"/>
<evidence type="ECO:0000256" key="1">
    <source>
        <dbReference type="SAM" id="Phobius"/>
    </source>
</evidence>
<accession>A0A8J2L325</accession>
<dbReference type="EMBL" id="CAJVCH010545149">
    <property type="protein sequence ID" value="CAG7827867.1"/>
    <property type="molecule type" value="Genomic_DNA"/>
</dbReference>
<gene>
    <name evidence="2" type="ORF">AFUS01_LOCUS37825</name>
</gene>
<sequence length="190" mass="21470">GVNVKTPTTHDLIISPSRGCKPTASFSKEARYFAVSHCVKSQDLDEYDFIQIKPHHGLYYIYCPQSNFTIEGREEVCPNDVFTIPLSANFKINDLEFEGSRINLFHQEVVDPMFTVRTNWHLQPSINWTSLKSSLIEVKPTAPDESLYRILAISGGGIVSLSILTLTICIICKRRVIVTTQAEMIEMTET</sequence>
<keyword evidence="1" id="KW-0472">Membrane</keyword>
<organism evidence="2 3">
    <name type="scientific">Allacma fusca</name>
    <dbReference type="NCBI Taxonomy" id="39272"/>
    <lineage>
        <taxon>Eukaryota</taxon>
        <taxon>Metazoa</taxon>
        <taxon>Ecdysozoa</taxon>
        <taxon>Arthropoda</taxon>
        <taxon>Hexapoda</taxon>
        <taxon>Collembola</taxon>
        <taxon>Symphypleona</taxon>
        <taxon>Sminthuridae</taxon>
        <taxon>Allacma</taxon>
    </lineage>
</organism>
<reference evidence="2" key="1">
    <citation type="submission" date="2021-06" db="EMBL/GenBank/DDBJ databases">
        <authorList>
            <person name="Hodson N. C."/>
            <person name="Mongue J. A."/>
            <person name="Jaron S. K."/>
        </authorList>
    </citation>
    <scope>NUCLEOTIDE SEQUENCE</scope>
</reference>
<feature type="non-terminal residue" evidence="2">
    <location>
        <position position="1"/>
    </location>
</feature>
<comment type="caution">
    <text evidence="2">The sequence shown here is derived from an EMBL/GenBank/DDBJ whole genome shotgun (WGS) entry which is preliminary data.</text>
</comment>
<dbReference type="Proteomes" id="UP000708208">
    <property type="component" value="Unassembled WGS sequence"/>
</dbReference>
<keyword evidence="1" id="KW-1133">Transmembrane helix</keyword>
<keyword evidence="3" id="KW-1185">Reference proteome</keyword>
<protein>
    <submittedName>
        <fullName evidence="2">Uncharacterized protein</fullName>
    </submittedName>
</protein>
<dbReference type="OrthoDB" id="10683973at2759"/>